<gene>
    <name evidence="1" type="ORF">HMPREF9498_02930</name>
</gene>
<accession>A0A125W298</accession>
<sequence length="45" mass="5362">MKQRSFSIKIEKKLLQKSIKSRNYLLFKASSQRNQSLESKFIESL</sequence>
<name>A0A125W298_ENTFL</name>
<proteinExistence type="predicted"/>
<evidence type="ECO:0000313" key="2">
    <source>
        <dbReference type="Proteomes" id="UP000004846"/>
    </source>
</evidence>
<dbReference type="HOGENOM" id="CLU_3199418_0_0_9"/>
<protein>
    <submittedName>
        <fullName evidence="1">Uncharacterized protein</fullName>
    </submittedName>
</protein>
<dbReference type="EMBL" id="AEBR01000106">
    <property type="protein sequence ID" value="EFM81398.1"/>
    <property type="molecule type" value="Genomic_DNA"/>
</dbReference>
<reference evidence="1 2" key="1">
    <citation type="submission" date="2010-07" db="EMBL/GenBank/DDBJ databases">
        <authorList>
            <person name="Sid Ahmed O."/>
        </authorList>
    </citation>
    <scope>NUCLEOTIDE SEQUENCE [LARGE SCALE GENOMIC DNA]</scope>
    <source>
        <strain evidence="1 2">TX4248</strain>
    </source>
</reference>
<dbReference type="Proteomes" id="UP000004846">
    <property type="component" value="Unassembled WGS sequence"/>
</dbReference>
<comment type="caution">
    <text evidence="1">The sequence shown here is derived from an EMBL/GenBank/DDBJ whole genome shotgun (WGS) entry which is preliminary data.</text>
</comment>
<organism evidence="1 2">
    <name type="scientific">Enterococcus faecalis TX4248</name>
    <dbReference type="NCBI Taxonomy" id="749495"/>
    <lineage>
        <taxon>Bacteria</taxon>
        <taxon>Bacillati</taxon>
        <taxon>Bacillota</taxon>
        <taxon>Bacilli</taxon>
        <taxon>Lactobacillales</taxon>
        <taxon>Enterococcaceae</taxon>
        <taxon>Enterococcus</taxon>
    </lineage>
</organism>
<evidence type="ECO:0000313" key="1">
    <source>
        <dbReference type="EMBL" id="EFM81398.1"/>
    </source>
</evidence>
<dbReference type="AlphaFoldDB" id="A0A125W298"/>